<dbReference type="SUPFAM" id="SSF49503">
    <property type="entry name" value="Cupredoxins"/>
    <property type="match status" value="2"/>
</dbReference>
<name>A0AAN6ZU44_9PEZI</name>
<dbReference type="AlphaFoldDB" id="A0AAN6ZU44"/>
<reference evidence="3" key="2">
    <citation type="submission" date="2023-05" db="EMBL/GenBank/DDBJ databases">
        <authorList>
            <consortium name="Lawrence Berkeley National Laboratory"/>
            <person name="Steindorff A."/>
            <person name="Hensen N."/>
            <person name="Bonometti L."/>
            <person name="Westerberg I."/>
            <person name="Brannstrom I.O."/>
            <person name="Guillou S."/>
            <person name="Cros-Aarteil S."/>
            <person name="Calhoun S."/>
            <person name="Haridas S."/>
            <person name="Kuo A."/>
            <person name="Mondo S."/>
            <person name="Pangilinan J."/>
            <person name="Riley R."/>
            <person name="Labutti K."/>
            <person name="Andreopoulos B."/>
            <person name="Lipzen A."/>
            <person name="Chen C."/>
            <person name="Yanf M."/>
            <person name="Daum C."/>
            <person name="Ng V."/>
            <person name="Clum A."/>
            <person name="Ohm R."/>
            <person name="Martin F."/>
            <person name="Silar P."/>
            <person name="Natvig D."/>
            <person name="Lalanne C."/>
            <person name="Gautier V."/>
            <person name="Ament-Velasquez S.L."/>
            <person name="Kruys A."/>
            <person name="Hutchinson M.I."/>
            <person name="Powell A.J."/>
            <person name="Barry K."/>
            <person name="Miller A.N."/>
            <person name="Grigoriev I.V."/>
            <person name="Debuchy R."/>
            <person name="Gladieux P."/>
            <person name="Thoren M.H."/>
            <person name="Johannesson H."/>
        </authorList>
    </citation>
    <scope>NUCLEOTIDE SEQUENCE</scope>
    <source>
        <strain evidence="3">CBS 538.74</strain>
    </source>
</reference>
<dbReference type="PANTHER" id="PTHR34883">
    <property type="entry name" value="SERINE-RICH PROTEIN, PUTATIVE-RELATED-RELATED"/>
    <property type="match status" value="1"/>
</dbReference>
<accession>A0AAN6ZU44</accession>
<evidence type="ECO:0000256" key="1">
    <source>
        <dbReference type="SAM" id="MobiDB-lite"/>
    </source>
</evidence>
<gene>
    <name evidence="3" type="ORF">C8A00DRAFT_45702</name>
</gene>
<comment type="caution">
    <text evidence="3">The sequence shown here is derived from an EMBL/GenBank/DDBJ whole genome shotgun (WGS) entry which is preliminary data.</text>
</comment>
<dbReference type="Proteomes" id="UP001302745">
    <property type="component" value="Unassembled WGS sequence"/>
</dbReference>
<evidence type="ECO:0000256" key="2">
    <source>
        <dbReference type="SAM" id="SignalP"/>
    </source>
</evidence>
<feature type="signal peptide" evidence="2">
    <location>
        <begin position="1"/>
        <end position="19"/>
    </location>
</feature>
<feature type="compositionally biased region" description="Low complexity" evidence="1">
    <location>
        <begin position="301"/>
        <end position="330"/>
    </location>
</feature>
<reference evidence="3" key="1">
    <citation type="journal article" date="2023" name="Mol. Phylogenet. Evol.">
        <title>Genome-scale phylogeny and comparative genomics of the fungal order Sordariales.</title>
        <authorList>
            <person name="Hensen N."/>
            <person name="Bonometti L."/>
            <person name="Westerberg I."/>
            <person name="Brannstrom I.O."/>
            <person name="Guillou S."/>
            <person name="Cros-Aarteil S."/>
            <person name="Calhoun S."/>
            <person name="Haridas S."/>
            <person name="Kuo A."/>
            <person name="Mondo S."/>
            <person name="Pangilinan J."/>
            <person name="Riley R."/>
            <person name="LaButti K."/>
            <person name="Andreopoulos B."/>
            <person name="Lipzen A."/>
            <person name="Chen C."/>
            <person name="Yan M."/>
            <person name="Daum C."/>
            <person name="Ng V."/>
            <person name="Clum A."/>
            <person name="Steindorff A."/>
            <person name="Ohm R.A."/>
            <person name="Martin F."/>
            <person name="Silar P."/>
            <person name="Natvig D.O."/>
            <person name="Lalanne C."/>
            <person name="Gautier V."/>
            <person name="Ament-Velasquez S.L."/>
            <person name="Kruys A."/>
            <person name="Hutchinson M.I."/>
            <person name="Powell A.J."/>
            <person name="Barry K."/>
            <person name="Miller A.N."/>
            <person name="Grigoriev I.V."/>
            <person name="Debuchy R."/>
            <person name="Gladieux P."/>
            <person name="Hiltunen Thoren M."/>
            <person name="Johannesson H."/>
        </authorList>
    </citation>
    <scope>NUCLEOTIDE SEQUENCE</scope>
    <source>
        <strain evidence="3">CBS 538.74</strain>
    </source>
</reference>
<feature type="region of interest" description="Disordered" evidence="1">
    <location>
        <begin position="301"/>
        <end position="339"/>
    </location>
</feature>
<protein>
    <recommendedName>
        <fullName evidence="5">Cupredoxin</fullName>
    </recommendedName>
</protein>
<keyword evidence="4" id="KW-1185">Reference proteome</keyword>
<dbReference type="InterPro" id="IPR008972">
    <property type="entry name" value="Cupredoxin"/>
</dbReference>
<organism evidence="3 4">
    <name type="scientific">Chaetomidium leptoderma</name>
    <dbReference type="NCBI Taxonomy" id="669021"/>
    <lineage>
        <taxon>Eukaryota</taxon>
        <taxon>Fungi</taxon>
        <taxon>Dikarya</taxon>
        <taxon>Ascomycota</taxon>
        <taxon>Pezizomycotina</taxon>
        <taxon>Sordariomycetes</taxon>
        <taxon>Sordariomycetidae</taxon>
        <taxon>Sordariales</taxon>
        <taxon>Chaetomiaceae</taxon>
        <taxon>Chaetomidium</taxon>
    </lineage>
</organism>
<keyword evidence="2" id="KW-0732">Signal</keyword>
<dbReference type="InterPro" id="IPR052953">
    <property type="entry name" value="Ser-rich/MCO-related"/>
</dbReference>
<dbReference type="EMBL" id="MU857038">
    <property type="protein sequence ID" value="KAK4151012.1"/>
    <property type="molecule type" value="Genomic_DNA"/>
</dbReference>
<evidence type="ECO:0000313" key="4">
    <source>
        <dbReference type="Proteomes" id="UP001302745"/>
    </source>
</evidence>
<evidence type="ECO:0008006" key="5">
    <source>
        <dbReference type="Google" id="ProtNLM"/>
    </source>
</evidence>
<dbReference type="PANTHER" id="PTHR34883:SF15">
    <property type="entry name" value="EXTRACELLULAR SERINE-RICH PROTEIN"/>
    <property type="match status" value="1"/>
</dbReference>
<proteinExistence type="predicted"/>
<feature type="chain" id="PRO_5042845334" description="Cupredoxin" evidence="2">
    <location>
        <begin position="20"/>
        <end position="640"/>
    </location>
</feature>
<sequence length="640" mass="68163">MRSLTRLLLPLSLVASAQAANHDVTVGQGGRLEFNPEVLKAEVGDTIRYVFYAKNHSVAESNFKEPCRPLEGGFFSGFVPFEPQVDTPAPTEFTITLEDTKPKWMYCSQGNHCKSGMVHAINPPETGNTFEAYKKAAGDVKASESPANVPVGGVRRTNVNVGKGEKLEFQPSNIIQPKGTIINFMFHPKNHTVAQSSFNKPCQPLADGFSSGFIPVSSSPSGVEFSLTVEDDKPIWFYCGQGKHCQSGMVGAINAPTKGNTLEAFTANAKAAEPPNSIPDNAPLGGVLTVKGKTITSFNGSVLPPDLLSPSPSTTNPATTTTGAPSSTQTLPPPSADAPQWYMDKAGGGKPAHYNWAPTLSPNATAYLQLHGRIEDILLHLLWEATQKLDAAAADGGAWAGIYPRAIVDTIVAWAAQSLIHRATTAEVLGHYKRAVPGSCGYKLPMGSVDDFLKGLAVLNGVQIGVLIDISARVAAADPFVIPILMTQVGAKSRAAGVVNMMQNHMAAAAPREVAVPAVLAWSFVMARFVESCPDEIEGMPDKAWPVLTVGGRDQEGERVVNVDLVYEGSSGDQFVAWLGPYGMLEFTPVAVSGDKKTASVPEGWYGDVWIVVVSTGEIKLDELADHMVAGPEMLWISEP</sequence>
<evidence type="ECO:0000313" key="3">
    <source>
        <dbReference type="EMBL" id="KAK4151012.1"/>
    </source>
</evidence>
<dbReference type="CDD" id="cd00920">
    <property type="entry name" value="Cupredoxin"/>
    <property type="match status" value="2"/>
</dbReference>
<dbReference type="Gene3D" id="2.60.40.420">
    <property type="entry name" value="Cupredoxins - blue copper proteins"/>
    <property type="match status" value="2"/>
</dbReference>